<keyword evidence="3" id="KW-1185">Reference proteome</keyword>
<evidence type="ECO:0000313" key="2">
    <source>
        <dbReference type="EMBL" id="OAQ63723.1"/>
    </source>
</evidence>
<dbReference type="OrthoDB" id="3553147at2759"/>
<gene>
    <name evidence="2" type="ORF">VFPPC_09622</name>
</gene>
<protein>
    <submittedName>
        <fullName evidence="2">Heterokaryon incompatibility protein (HET) domain-containing protein</fullName>
    </submittedName>
</protein>
<dbReference type="AlphaFoldDB" id="A0A179FF92"/>
<sequence>MPTSKPQLHTSYQATILFPRVTMPIRGEFQPCFSYPTLDKCSDEIRLCKIQKAPPDAPIRLELFTVSLSDDNLRYHALSYMWGEHGDRWIYVNNTAFIIRPNLLAALKAIRKLSEDTVLWIDAICIDQLAVSEKNHQVSRMGEIYQNAMEVFIWLGDGSNTTDSLLDDINNQKEVSPTALNDILERSYWKRLWIQQEVTLAKHIRVFCGSKSVTWDTLASLIAARKDPLQSKGAEFQSRPLYDSEARTLLEYRKKLWGDESLTLLELLAHSNTSECFDCRDKVFGLLSIASDCKQLRADMVDYSLDPVGLFLGVKRFYFQKQSPFVVNMLLQTNLRINIHRFLQAEDFTTWSKRIVALQPGTKLGSRSFFFERASVLSARIIDFYQDPGLLDIFSSSQSLQPAYCCLESGSEMQILNRGKGKVSEFICSIPETDVFLIFRYSGTFLLLETVTRNKSTRSPIPAYRLCEAIGTGLPTVKQYVDLAMGIICNPAVLKLSPNQYLRDFSSLYESYFAAHNAIGTNLAKLGIPEREELIYLYNPPHFVWAIIFEEIRKCHKVCYYSCVALLHAYFVPPPNSWGFTFEEWDGLS</sequence>
<evidence type="ECO:0000313" key="3">
    <source>
        <dbReference type="Proteomes" id="UP000078397"/>
    </source>
</evidence>
<dbReference type="KEGG" id="pchm:VFPPC_09622"/>
<dbReference type="InterPro" id="IPR052895">
    <property type="entry name" value="HetReg/Transcr_Mod"/>
</dbReference>
<evidence type="ECO:0000259" key="1">
    <source>
        <dbReference type="Pfam" id="PF06985"/>
    </source>
</evidence>
<dbReference type="Pfam" id="PF06985">
    <property type="entry name" value="HET"/>
    <property type="match status" value="1"/>
</dbReference>
<dbReference type="PANTHER" id="PTHR24148:SF73">
    <property type="entry name" value="HET DOMAIN PROTEIN (AFU_ORTHOLOGUE AFUA_8G01020)"/>
    <property type="match status" value="1"/>
</dbReference>
<dbReference type="PANTHER" id="PTHR24148">
    <property type="entry name" value="ANKYRIN REPEAT DOMAIN-CONTAINING PROTEIN 39 HOMOLOG-RELATED"/>
    <property type="match status" value="1"/>
</dbReference>
<dbReference type="InterPro" id="IPR010730">
    <property type="entry name" value="HET"/>
</dbReference>
<reference evidence="2 3" key="1">
    <citation type="journal article" date="2016" name="PLoS Pathog.">
        <title>Biosynthesis of antibiotic leucinostatins in bio-control fungus Purpureocillium lilacinum and their inhibition on phytophthora revealed by genome mining.</title>
        <authorList>
            <person name="Wang G."/>
            <person name="Liu Z."/>
            <person name="Lin R."/>
            <person name="Li E."/>
            <person name="Mao Z."/>
            <person name="Ling J."/>
            <person name="Yang Y."/>
            <person name="Yin W.B."/>
            <person name="Xie B."/>
        </authorList>
    </citation>
    <scope>NUCLEOTIDE SEQUENCE [LARGE SCALE GENOMIC DNA]</scope>
    <source>
        <strain evidence="2">170</strain>
    </source>
</reference>
<dbReference type="RefSeq" id="XP_018141303.1">
    <property type="nucleotide sequence ID" value="XM_018288129.1"/>
</dbReference>
<accession>A0A179FF92</accession>
<dbReference type="Proteomes" id="UP000078397">
    <property type="component" value="Unassembled WGS sequence"/>
</dbReference>
<organism evidence="2 3">
    <name type="scientific">Pochonia chlamydosporia 170</name>
    <dbReference type="NCBI Taxonomy" id="1380566"/>
    <lineage>
        <taxon>Eukaryota</taxon>
        <taxon>Fungi</taxon>
        <taxon>Dikarya</taxon>
        <taxon>Ascomycota</taxon>
        <taxon>Pezizomycotina</taxon>
        <taxon>Sordariomycetes</taxon>
        <taxon>Hypocreomycetidae</taxon>
        <taxon>Hypocreales</taxon>
        <taxon>Clavicipitaceae</taxon>
        <taxon>Pochonia</taxon>
    </lineage>
</organism>
<comment type="caution">
    <text evidence="2">The sequence shown here is derived from an EMBL/GenBank/DDBJ whole genome shotgun (WGS) entry which is preliminary data.</text>
</comment>
<dbReference type="GeneID" id="28852123"/>
<dbReference type="STRING" id="1380566.A0A179FF92"/>
<proteinExistence type="predicted"/>
<name>A0A179FF92_METCM</name>
<dbReference type="EMBL" id="LSBJ02000006">
    <property type="protein sequence ID" value="OAQ63723.1"/>
    <property type="molecule type" value="Genomic_DNA"/>
</dbReference>
<feature type="domain" description="Heterokaryon incompatibility" evidence="1">
    <location>
        <begin position="75"/>
        <end position="197"/>
    </location>
</feature>